<dbReference type="InterPro" id="IPR000270">
    <property type="entry name" value="PB1_dom"/>
</dbReference>
<evidence type="ECO:0000256" key="1">
    <source>
        <dbReference type="SAM" id="MobiDB-lite"/>
    </source>
</evidence>
<comment type="caution">
    <text evidence="3">The sequence shown here is derived from an EMBL/GenBank/DDBJ whole genome shotgun (WGS) entry which is preliminary data.</text>
</comment>
<feature type="domain" description="PB1" evidence="2">
    <location>
        <begin position="43"/>
        <end position="129"/>
    </location>
</feature>
<dbReference type="SMART" id="SM00666">
    <property type="entry name" value="PB1"/>
    <property type="match status" value="1"/>
</dbReference>
<dbReference type="SUPFAM" id="SSF54277">
    <property type="entry name" value="CAD &amp; PB1 domains"/>
    <property type="match status" value="1"/>
</dbReference>
<reference evidence="3" key="1">
    <citation type="submission" date="2022-12" db="EMBL/GenBank/DDBJ databases">
        <title>Draft genome assemblies for two species of Escallonia (Escalloniales).</title>
        <authorList>
            <person name="Chanderbali A."/>
            <person name="Dervinis C."/>
            <person name="Anghel I."/>
            <person name="Soltis D."/>
            <person name="Soltis P."/>
            <person name="Zapata F."/>
        </authorList>
    </citation>
    <scope>NUCLEOTIDE SEQUENCE</scope>
    <source>
        <strain evidence="3">UCBG64.0493</strain>
        <tissue evidence="3">Leaf</tissue>
    </source>
</reference>
<evidence type="ECO:0000313" key="4">
    <source>
        <dbReference type="Proteomes" id="UP001188597"/>
    </source>
</evidence>
<feature type="region of interest" description="Disordered" evidence="1">
    <location>
        <begin position="1"/>
        <end position="27"/>
    </location>
</feature>
<evidence type="ECO:0000313" key="3">
    <source>
        <dbReference type="EMBL" id="KAK3011018.1"/>
    </source>
</evidence>
<sequence>MSTEGGIPVELPAPDSEPGSAAGSPKSRVKFLCSHGGKILPRPADGQLKYVGGETRVISVPRDIDFPDFMKKLTYHIDGDVVLKYQLIPEDLDALVSVKSDEDLRHMFDEYDHHETEGTPRLRAYLFPARPIIVDSNQAGPMEPHAIAQRYIDAINGIVRATTPSRCLKPTPINISYASRSMSSACSSPQSPDSCITDTMNHNESTLLHSYQNGRTHMHKVHSSPSICNLNVQQQSHPPIQHHHHYYQGYRQPTNHHLQQDYQPHKPPLDPHPHRGVAPEKIIKVRSVGLAESPRYQLDQVPRYYCSTPKHGGGSPRCNKCVHFDDYGAFTERRIDRAESLPQSPRHAYFNTWDAGSMAGDN</sequence>
<dbReference type="EMBL" id="JAVXUP010001490">
    <property type="protein sequence ID" value="KAK3011018.1"/>
    <property type="molecule type" value="Genomic_DNA"/>
</dbReference>
<dbReference type="PANTHER" id="PTHR31066">
    <property type="entry name" value="OS05G0427100 PROTEIN-RELATED"/>
    <property type="match status" value="1"/>
</dbReference>
<protein>
    <recommendedName>
        <fullName evidence="2">PB1 domain-containing protein</fullName>
    </recommendedName>
</protein>
<dbReference type="AlphaFoldDB" id="A0AA88VMV2"/>
<accession>A0AA88VMV2</accession>
<dbReference type="Proteomes" id="UP001188597">
    <property type="component" value="Unassembled WGS sequence"/>
</dbReference>
<name>A0AA88VMV2_9ASTE</name>
<proteinExistence type="predicted"/>
<dbReference type="InterPro" id="IPR053198">
    <property type="entry name" value="Gynoecium_Dev_Regulator"/>
</dbReference>
<gene>
    <name evidence="3" type="ORF">RJ639_011922</name>
</gene>
<evidence type="ECO:0000259" key="2">
    <source>
        <dbReference type="SMART" id="SM00666"/>
    </source>
</evidence>
<dbReference type="PANTHER" id="PTHR31066:SF47">
    <property type="entry name" value="PB1 DOMAIN-CONTAINING PROTEIN"/>
    <property type="match status" value="1"/>
</dbReference>
<keyword evidence="4" id="KW-1185">Reference proteome</keyword>
<dbReference type="Pfam" id="PF00564">
    <property type="entry name" value="PB1"/>
    <property type="match status" value="1"/>
</dbReference>
<dbReference type="Gene3D" id="3.10.20.90">
    <property type="entry name" value="Phosphatidylinositol 3-kinase Catalytic Subunit, Chain A, domain 1"/>
    <property type="match status" value="1"/>
</dbReference>
<dbReference type="CDD" id="cd06410">
    <property type="entry name" value="PB1_UP2"/>
    <property type="match status" value="1"/>
</dbReference>
<organism evidence="3 4">
    <name type="scientific">Escallonia herrerae</name>
    <dbReference type="NCBI Taxonomy" id="1293975"/>
    <lineage>
        <taxon>Eukaryota</taxon>
        <taxon>Viridiplantae</taxon>
        <taxon>Streptophyta</taxon>
        <taxon>Embryophyta</taxon>
        <taxon>Tracheophyta</taxon>
        <taxon>Spermatophyta</taxon>
        <taxon>Magnoliopsida</taxon>
        <taxon>eudicotyledons</taxon>
        <taxon>Gunneridae</taxon>
        <taxon>Pentapetalae</taxon>
        <taxon>asterids</taxon>
        <taxon>campanulids</taxon>
        <taxon>Escalloniales</taxon>
        <taxon>Escalloniaceae</taxon>
        <taxon>Escallonia</taxon>
    </lineage>
</organism>